<dbReference type="SMART" id="SM00829">
    <property type="entry name" value="PKS_ER"/>
    <property type="match status" value="1"/>
</dbReference>
<dbReference type="InterPro" id="IPR036291">
    <property type="entry name" value="NAD(P)-bd_dom_sf"/>
</dbReference>
<dbReference type="OrthoDB" id="3233595at2759"/>
<dbReference type="Gene3D" id="3.40.50.720">
    <property type="entry name" value="NAD(P)-binding Rossmann-like Domain"/>
    <property type="match status" value="1"/>
</dbReference>
<dbReference type="Proteomes" id="UP000217199">
    <property type="component" value="Unassembled WGS sequence"/>
</dbReference>
<keyword evidence="3" id="KW-1185">Reference proteome</keyword>
<dbReference type="Pfam" id="PF08240">
    <property type="entry name" value="ADH_N"/>
    <property type="match status" value="1"/>
</dbReference>
<dbReference type="InterPro" id="IPR013149">
    <property type="entry name" value="ADH-like_C"/>
</dbReference>
<comment type="caution">
    <text evidence="2">The sequence shown here is derived from an EMBL/GenBank/DDBJ whole genome shotgun (WGS) entry which is preliminary data.</text>
</comment>
<dbReference type="AlphaFoldDB" id="A0A286U7C9"/>
<dbReference type="InterPro" id="IPR047122">
    <property type="entry name" value="Trans-enoyl_RdTase-like"/>
</dbReference>
<dbReference type="PANTHER" id="PTHR45348:SF5">
    <property type="entry name" value="OXIDOREDUCTASE, PUTATIVE (AFU_ORTHOLOGUE AFUA_8G01420)-RELATED"/>
    <property type="match status" value="1"/>
</dbReference>
<dbReference type="Pfam" id="PF00107">
    <property type="entry name" value="ADH_zinc_N"/>
    <property type="match status" value="1"/>
</dbReference>
<dbReference type="InterPro" id="IPR011032">
    <property type="entry name" value="GroES-like_sf"/>
</dbReference>
<sequence length="369" mass="39915">MSEKVPSVLRNRIMSLPKEQLGALSEGENITIKTFPVPNPGPKEVLIQNVAVASNPKDWKNPYWYPQKSTIEGNDIAGYVVAVGEGVTGFKVGERVAALTKFDTLGNLYGAYAQYSIAPESTTFRIPESVAFEEASTIPLAYMTAALGLFKDLQLPEKSTESGQQPGIILNGASTSVGAYVIQLAKEAGLFVIGTAGSSKEYAKSLGADVVIDYREHKDDDFISALVAAAEDHPVSHVFDAVSENGSTIPLSQVLLKTSPNGKGKITVVLPINEEEIKRAPEGISISRTWVRTAQQENEAFASRYYARASGWLQPHARSPLRPNRVKLLPSGLESVRSGLELLQNGKVHAEKLVYRISETPGIIVAPRQ</sequence>
<proteinExistence type="predicted"/>
<protein>
    <submittedName>
        <fullName evidence="2">Alcohol dehydrogenase</fullName>
    </submittedName>
</protein>
<dbReference type="EMBL" id="NBII01000010">
    <property type="protein sequence ID" value="PAV15480.1"/>
    <property type="molecule type" value="Genomic_DNA"/>
</dbReference>
<accession>A0A286U7C9</accession>
<evidence type="ECO:0000259" key="1">
    <source>
        <dbReference type="SMART" id="SM00829"/>
    </source>
</evidence>
<dbReference type="GO" id="GO:0016651">
    <property type="term" value="F:oxidoreductase activity, acting on NAD(P)H"/>
    <property type="evidence" value="ECO:0007669"/>
    <property type="project" value="InterPro"/>
</dbReference>
<name>A0A286U7C9_9AGAM</name>
<dbReference type="CDD" id="cd08249">
    <property type="entry name" value="enoyl_reductase_like"/>
    <property type="match status" value="1"/>
</dbReference>
<evidence type="ECO:0000313" key="3">
    <source>
        <dbReference type="Proteomes" id="UP000217199"/>
    </source>
</evidence>
<dbReference type="SUPFAM" id="SSF51735">
    <property type="entry name" value="NAD(P)-binding Rossmann-fold domains"/>
    <property type="match status" value="1"/>
</dbReference>
<dbReference type="STRING" id="2282107.A0A286U7C9"/>
<gene>
    <name evidence="2" type="ORF">PNOK_0924400</name>
</gene>
<dbReference type="SUPFAM" id="SSF50129">
    <property type="entry name" value="GroES-like"/>
    <property type="match status" value="1"/>
</dbReference>
<dbReference type="InterPro" id="IPR013154">
    <property type="entry name" value="ADH-like_N"/>
</dbReference>
<dbReference type="PANTHER" id="PTHR45348">
    <property type="entry name" value="HYPOTHETICAL OXIDOREDUCTASE (EUROFUNG)"/>
    <property type="match status" value="1"/>
</dbReference>
<dbReference type="InterPro" id="IPR020843">
    <property type="entry name" value="ER"/>
</dbReference>
<dbReference type="InParanoid" id="A0A286U7C9"/>
<organism evidence="2 3">
    <name type="scientific">Pyrrhoderma noxium</name>
    <dbReference type="NCBI Taxonomy" id="2282107"/>
    <lineage>
        <taxon>Eukaryota</taxon>
        <taxon>Fungi</taxon>
        <taxon>Dikarya</taxon>
        <taxon>Basidiomycota</taxon>
        <taxon>Agaricomycotina</taxon>
        <taxon>Agaricomycetes</taxon>
        <taxon>Hymenochaetales</taxon>
        <taxon>Hymenochaetaceae</taxon>
        <taxon>Pyrrhoderma</taxon>
    </lineage>
</organism>
<dbReference type="Gene3D" id="3.90.180.10">
    <property type="entry name" value="Medium-chain alcohol dehydrogenases, catalytic domain"/>
    <property type="match status" value="1"/>
</dbReference>
<evidence type="ECO:0000313" key="2">
    <source>
        <dbReference type="EMBL" id="PAV15480.1"/>
    </source>
</evidence>
<feature type="domain" description="Enoyl reductase (ER)" evidence="1">
    <location>
        <begin position="27"/>
        <end position="355"/>
    </location>
</feature>
<reference evidence="2 3" key="1">
    <citation type="journal article" date="2017" name="Mol. Ecol.">
        <title>Comparative and population genomic landscape of Phellinus noxius: A hypervariable fungus causing root rot in trees.</title>
        <authorList>
            <person name="Chung C.L."/>
            <person name="Lee T.J."/>
            <person name="Akiba M."/>
            <person name="Lee H.H."/>
            <person name="Kuo T.H."/>
            <person name="Liu D."/>
            <person name="Ke H.M."/>
            <person name="Yokoi T."/>
            <person name="Roa M.B."/>
            <person name="Lu M.J."/>
            <person name="Chang Y.Y."/>
            <person name="Ann P.J."/>
            <person name="Tsai J.N."/>
            <person name="Chen C.Y."/>
            <person name="Tzean S.S."/>
            <person name="Ota Y."/>
            <person name="Hattori T."/>
            <person name="Sahashi N."/>
            <person name="Liou R.F."/>
            <person name="Kikuchi T."/>
            <person name="Tsai I.J."/>
        </authorList>
    </citation>
    <scope>NUCLEOTIDE SEQUENCE [LARGE SCALE GENOMIC DNA]</scope>
    <source>
        <strain evidence="2 3">FFPRI411160</strain>
    </source>
</reference>